<sequence>MTENIVSLNITNVTADCTLCGNGIKASYEVYDDANHMNGDGCSNTFTIEPGFTCNNTSPSACTN</sequence>
<name>A0A4R9IGY7_9LEPT</name>
<dbReference type="InterPro" id="IPR011936">
    <property type="entry name" value="Myxo_disulph_rpt"/>
</dbReference>
<evidence type="ECO:0000313" key="5">
    <source>
        <dbReference type="Proteomes" id="UP000298009"/>
    </source>
</evidence>
<dbReference type="OrthoDB" id="5376888at2"/>
<dbReference type="EMBL" id="RQFK01000007">
    <property type="protein sequence ID" value="TGK87682.1"/>
    <property type="molecule type" value="Genomic_DNA"/>
</dbReference>
<evidence type="ECO:0000256" key="3">
    <source>
        <dbReference type="ARBA" id="ARBA00023157"/>
    </source>
</evidence>
<evidence type="ECO:0000313" key="4">
    <source>
        <dbReference type="EMBL" id="TGK87682.1"/>
    </source>
</evidence>
<reference evidence="4" key="1">
    <citation type="journal article" date="2019" name="PLoS Negl. Trop. Dis.">
        <title>Revisiting the worldwide diversity of Leptospira species in the environment.</title>
        <authorList>
            <person name="Vincent A.T."/>
            <person name="Schiettekatte O."/>
            <person name="Bourhy P."/>
            <person name="Veyrier F.J."/>
            <person name="Picardeau M."/>
        </authorList>
    </citation>
    <scope>NUCLEOTIDE SEQUENCE [LARGE SCALE GENOMIC DNA]</scope>
    <source>
        <strain evidence="4">201800287</strain>
    </source>
</reference>
<accession>A0A4R9IGY7</accession>
<keyword evidence="1" id="KW-0732">Signal</keyword>
<keyword evidence="3" id="KW-1015">Disulfide bond</keyword>
<proteinExistence type="predicted"/>
<gene>
    <name evidence="4" type="ORF">EHQ24_00215</name>
</gene>
<comment type="caution">
    <text evidence="4">The sequence shown here is derived from an EMBL/GenBank/DDBJ whole genome shotgun (WGS) entry which is preliminary data.</text>
</comment>
<dbReference type="Proteomes" id="UP000298009">
    <property type="component" value="Unassembled WGS sequence"/>
</dbReference>
<dbReference type="RefSeq" id="WP_135599713.1">
    <property type="nucleotide sequence ID" value="NZ_RQFK01000007.1"/>
</dbReference>
<dbReference type="AlphaFoldDB" id="A0A4R9IGY7"/>
<dbReference type="NCBIfam" id="TIGR02232">
    <property type="entry name" value="myxo_disulf_rpt"/>
    <property type="match status" value="1"/>
</dbReference>
<evidence type="ECO:0000256" key="2">
    <source>
        <dbReference type="ARBA" id="ARBA00022737"/>
    </source>
</evidence>
<evidence type="ECO:0000256" key="1">
    <source>
        <dbReference type="ARBA" id="ARBA00022729"/>
    </source>
</evidence>
<keyword evidence="2" id="KW-0677">Repeat</keyword>
<keyword evidence="5" id="KW-1185">Reference proteome</keyword>
<protein>
    <submittedName>
        <fullName evidence="4">Uncharacterized protein</fullName>
    </submittedName>
</protein>
<organism evidence="4 5">
    <name type="scientific">Leptospira noumeaensis</name>
    <dbReference type="NCBI Taxonomy" id="2484964"/>
    <lineage>
        <taxon>Bacteria</taxon>
        <taxon>Pseudomonadati</taxon>
        <taxon>Spirochaetota</taxon>
        <taxon>Spirochaetia</taxon>
        <taxon>Leptospirales</taxon>
        <taxon>Leptospiraceae</taxon>
        <taxon>Leptospira</taxon>
    </lineage>
</organism>